<feature type="transmembrane region" description="Helical" evidence="1">
    <location>
        <begin position="29"/>
        <end position="48"/>
    </location>
</feature>
<evidence type="ECO:0000313" key="3">
    <source>
        <dbReference type="Proteomes" id="UP001501705"/>
    </source>
</evidence>
<keyword evidence="3" id="KW-1185">Reference proteome</keyword>
<keyword evidence="1" id="KW-0472">Membrane</keyword>
<proteinExistence type="predicted"/>
<evidence type="ECO:0008006" key="4">
    <source>
        <dbReference type="Google" id="ProtNLM"/>
    </source>
</evidence>
<dbReference type="Pfam" id="PF07843">
    <property type="entry name" value="DUF1634"/>
    <property type="match status" value="1"/>
</dbReference>
<dbReference type="InterPro" id="IPR012861">
    <property type="entry name" value="DUF1634"/>
</dbReference>
<keyword evidence="1" id="KW-1133">Transmembrane helix</keyword>
<sequence>MRGGTFACVVLLIAGTVLAWFEVGQVARVVMTAGCAALISLPVLRLLFMLHSFRRRADNIYTAITILVLAIIVITAALLSVQR</sequence>
<evidence type="ECO:0000256" key="1">
    <source>
        <dbReference type="SAM" id="Phobius"/>
    </source>
</evidence>
<accession>A0ABN2E2Z9</accession>
<name>A0ABN2E2Z9_9ACTN</name>
<feature type="transmembrane region" description="Helical" evidence="1">
    <location>
        <begin position="60"/>
        <end position="81"/>
    </location>
</feature>
<dbReference type="Proteomes" id="UP001501705">
    <property type="component" value="Unassembled WGS sequence"/>
</dbReference>
<dbReference type="RefSeq" id="WP_344238626.1">
    <property type="nucleotide sequence ID" value="NZ_BAAAPH010000022.1"/>
</dbReference>
<dbReference type="EMBL" id="BAAAPH010000022">
    <property type="protein sequence ID" value="GAA1594701.1"/>
    <property type="molecule type" value="Genomic_DNA"/>
</dbReference>
<gene>
    <name evidence="2" type="ORF">GCM10009804_59190</name>
</gene>
<reference evidence="2 3" key="1">
    <citation type="journal article" date="2019" name="Int. J. Syst. Evol. Microbiol.">
        <title>The Global Catalogue of Microorganisms (GCM) 10K type strain sequencing project: providing services to taxonomists for standard genome sequencing and annotation.</title>
        <authorList>
            <consortium name="The Broad Institute Genomics Platform"/>
            <consortium name="The Broad Institute Genome Sequencing Center for Infectious Disease"/>
            <person name="Wu L."/>
            <person name="Ma J."/>
        </authorList>
    </citation>
    <scope>NUCLEOTIDE SEQUENCE [LARGE SCALE GENOMIC DNA]</scope>
    <source>
        <strain evidence="2 3">JCM 15572</strain>
    </source>
</reference>
<organism evidence="2 3">
    <name type="scientific">Kribbella hippodromi</name>
    <dbReference type="NCBI Taxonomy" id="434347"/>
    <lineage>
        <taxon>Bacteria</taxon>
        <taxon>Bacillati</taxon>
        <taxon>Actinomycetota</taxon>
        <taxon>Actinomycetes</taxon>
        <taxon>Propionibacteriales</taxon>
        <taxon>Kribbellaceae</taxon>
        <taxon>Kribbella</taxon>
    </lineage>
</organism>
<evidence type="ECO:0000313" key="2">
    <source>
        <dbReference type="EMBL" id="GAA1594701.1"/>
    </source>
</evidence>
<keyword evidence="1" id="KW-0812">Transmembrane</keyword>
<protein>
    <recommendedName>
        <fullName evidence="4">DUF1634 domain-containing protein</fullName>
    </recommendedName>
</protein>
<comment type="caution">
    <text evidence="2">The sequence shown here is derived from an EMBL/GenBank/DDBJ whole genome shotgun (WGS) entry which is preliminary data.</text>
</comment>